<dbReference type="OrthoDB" id="744580at2759"/>
<dbReference type="PROSITE" id="PS51375">
    <property type="entry name" value="PPR"/>
    <property type="match status" value="3"/>
</dbReference>
<evidence type="ECO:0000313" key="5">
    <source>
        <dbReference type="EMBL" id="KVH99676.1"/>
    </source>
</evidence>
<dbReference type="EMBL" id="LEKV01003423">
    <property type="protein sequence ID" value="KVH99676.1"/>
    <property type="molecule type" value="Genomic_DNA"/>
</dbReference>
<feature type="repeat" description="PPR" evidence="3">
    <location>
        <begin position="435"/>
        <end position="469"/>
    </location>
</feature>
<feature type="repeat" description="PPR" evidence="3">
    <location>
        <begin position="120"/>
        <end position="154"/>
    </location>
</feature>
<dbReference type="OMA" id="FKIGCET"/>
<dbReference type="Gramene" id="KVH99676">
    <property type="protein sequence ID" value="KVH99676"/>
    <property type="gene ID" value="Ccrd_022092"/>
</dbReference>
<dbReference type="GO" id="GO:0008270">
    <property type="term" value="F:zinc ion binding"/>
    <property type="evidence" value="ECO:0007669"/>
    <property type="project" value="InterPro"/>
</dbReference>
<evidence type="ECO:0000313" key="6">
    <source>
        <dbReference type="Proteomes" id="UP000243975"/>
    </source>
</evidence>
<dbReference type="GO" id="GO:0003723">
    <property type="term" value="F:RNA binding"/>
    <property type="evidence" value="ECO:0007669"/>
    <property type="project" value="InterPro"/>
</dbReference>
<dbReference type="InterPro" id="IPR032867">
    <property type="entry name" value="DYW_dom"/>
</dbReference>
<dbReference type="Pfam" id="PF20431">
    <property type="entry name" value="E_motif"/>
    <property type="match status" value="1"/>
</dbReference>
<dbReference type="InterPro" id="IPR011990">
    <property type="entry name" value="TPR-like_helical_dom_sf"/>
</dbReference>
<dbReference type="NCBIfam" id="TIGR00756">
    <property type="entry name" value="PPR"/>
    <property type="match status" value="4"/>
</dbReference>
<accession>A0A103XZG3</accession>
<dbReference type="Pfam" id="PF14432">
    <property type="entry name" value="DYW_deaminase"/>
    <property type="match status" value="1"/>
</dbReference>
<gene>
    <name evidence="5" type="ORF">Ccrd_022092</name>
</gene>
<sequence length="738" mass="82789">MASLPSVVIGYTIKPESEFKRRTATFPSIEKRNSSSSYLEKGFDALSLDLREVESSTYVPLLQKCVEKNSFQEAQIIHGHIIKSGTQEDLFVMTSLVNVYGKCGVMEAARKVFDTLSKRNVVTWTSLMSGYVHNSQPEAAIHVFLEMLENGSYPTNYTLGIILNTCSLLYDVKLGKVVHGYVIKYGLEGDTSVGNALCNLYSKCGGNLDSAMRAFWRIGERNVISWTTIVSACGDNGNSAAGLDLFSAMLEEGIEPNEFILTSVLSLCCTIQATDLGLQIHSLGIKIGYESNLPVTNSLMYLYLKSGWFSEAKKLFDGLEKVSLVTWNAMISGYAQMMDVAENSLVASRNGSEALNIFLRLQRSGLKPDLFTISSVLTVCSNLLALEQGEQIHAQTIKTGFLSEVVVGTALVNMYNKCGSIKKASKAFVEMPSRTLISWTSMITAFAQHGLSQNALVLFDDMRLAGDRPNKVTFVGVLAACSHAGMVDEALTYFDMMKNDFKINPIMDHYGCIIDMFVRLGRLEEAFDFIKKMEFEPNEFIWSLLVAGCRSHGNLELGFYAAEQLLNLKPKDPEIYAMLLNMYISAERWKDASRLRKAMKDEKLMKLKDWSWISIKDKVYSFKPDDKSCTHHQQVDILLRDLLEKSRNLEKNSETEEMEDKETRVHHSEKFAVVFGLLKIQKPAAIRVVKSMIMCRDCHNFVKFVSVLSEREIMVRDSKRLHRFVDGKCSCGDFGSLL</sequence>
<dbReference type="PANTHER" id="PTHR47926:SF480">
    <property type="entry name" value="TETRATRICOPEPTIDE REPEAT-LIKE SUPERFAMILY PROTEIN ISOFORM 1"/>
    <property type="match status" value="1"/>
</dbReference>
<comment type="similarity">
    <text evidence="1">Belongs to the PPR family. PCMP-H subfamily.</text>
</comment>
<name>A0A103XZG3_CYNCS</name>
<dbReference type="Gene3D" id="1.25.40.10">
    <property type="entry name" value="Tetratricopeptide repeat domain"/>
    <property type="match status" value="5"/>
</dbReference>
<dbReference type="SUPFAM" id="SSF48452">
    <property type="entry name" value="TPR-like"/>
    <property type="match status" value="1"/>
</dbReference>
<dbReference type="FunFam" id="1.25.40.10:FF:000227">
    <property type="entry name" value="Pentatricopeptide repeat-containing protein At3g13880"/>
    <property type="match status" value="1"/>
</dbReference>
<dbReference type="InterPro" id="IPR002885">
    <property type="entry name" value="PPR_rpt"/>
</dbReference>
<feature type="repeat" description="PPR" evidence="3">
    <location>
        <begin position="222"/>
        <end position="256"/>
    </location>
</feature>
<evidence type="ECO:0000256" key="3">
    <source>
        <dbReference type="PROSITE-ProRule" id="PRU00708"/>
    </source>
</evidence>
<evidence type="ECO:0000259" key="4">
    <source>
        <dbReference type="Pfam" id="PF14432"/>
    </source>
</evidence>
<dbReference type="InterPro" id="IPR046848">
    <property type="entry name" value="E_motif"/>
</dbReference>
<dbReference type="FunFam" id="1.25.40.10:FF:000196">
    <property type="entry name" value="Pentatricopeptide repeat-containing protein At4g14850"/>
    <property type="match status" value="1"/>
</dbReference>
<dbReference type="InterPro" id="IPR046960">
    <property type="entry name" value="PPR_At4g14850-like_plant"/>
</dbReference>
<comment type="caution">
    <text evidence="5">The sequence shown here is derived from an EMBL/GenBank/DDBJ whole genome shotgun (WGS) entry which is preliminary data.</text>
</comment>
<dbReference type="Pfam" id="PF13041">
    <property type="entry name" value="PPR_2"/>
    <property type="match status" value="2"/>
</dbReference>
<evidence type="ECO:0000256" key="1">
    <source>
        <dbReference type="ARBA" id="ARBA00006643"/>
    </source>
</evidence>
<proteinExistence type="inferred from homology"/>
<feature type="domain" description="DYW" evidence="4">
    <location>
        <begin position="654"/>
        <end position="734"/>
    </location>
</feature>
<keyword evidence="6" id="KW-1185">Reference proteome</keyword>
<dbReference type="FunFam" id="1.25.40.10:FF:001093">
    <property type="entry name" value="Pentatricopeptide repeat-containing protein At2g34400"/>
    <property type="match status" value="1"/>
</dbReference>
<organism evidence="5 6">
    <name type="scientific">Cynara cardunculus var. scolymus</name>
    <name type="common">Globe artichoke</name>
    <name type="synonym">Cynara scolymus</name>
    <dbReference type="NCBI Taxonomy" id="59895"/>
    <lineage>
        <taxon>Eukaryota</taxon>
        <taxon>Viridiplantae</taxon>
        <taxon>Streptophyta</taxon>
        <taxon>Embryophyta</taxon>
        <taxon>Tracheophyta</taxon>
        <taxon>Spermatophyta</taxon>
        <taxon>Magnoliopsida</taxon>
        <taxon>eudicotyledons</taxon>
        <taxon>Gunneridae</taxon>
        <taxon>Pentapetalae</taxon>
        <taxon>asterids</taxon>
        <taxon>campanulids</taxon>
        <taxon>Asterales</taxon>
        <taxon>Asteraceae</taxon>
        <taxon>Carduoideae</taxon>
        <taxon>Cardueae</taxon>
        <taxon>Carduinae</taxon>
        <taxon>Cynara</taxon>
    </lineage>
</organism>
<dbReference type="Pfam" id="PF01535">
    <property type="entry name" value="PPR"/>
    <property type="match status" value="5"/>
</dbReference>
<dbReference type="GO" id="GO:0009451">
    <property type="term" value="P:RNA modification"/>
    <property type="evidence" value="ECO:0007669"/>
    <property type="project" value="InterPro"/>
</dbReference>
<evidence type="ECO:0000256" key="2">
    <source>
        <dbReference type="ARBA" id="ARBA00022737"/>
    </source>
</evidence>
<keyword evidence="2" id="KW-0677">Repeat</keyword>
<dbReference type="Proteomes" id="UP000243975">
    <property type="component" value="Unassembled WGS sequence"/>
</dbReference>
<dbReference type="AlphaFoldDB" id="A0A103XZG3"/>
<dbReference type="PANTHER" id="PTHR47926">
    <property type="entry name" value="PENTATRICOPEPTIDE REPEAT-CONTAINING PROTEIN"/>
    <property type="match status" value="1"/>
</dbReference>
<protein>
    <recommendedName>
        <fullName evidence="4">DYW domain-containing protein</fullName>
    </recommendedName>
</protein>
<reference evidence="5 6" key="1">
    <citation type="journal article" date="2016" name="Sci. Rep.">
        <title>The genome sequence of the outbreeding globe artichoke constructed de novo incorporating a phase-aware low-pass sequencing strategy of F1 progeny.</title>
        <authorList>
            <person name="Scaglione D."/>
            <person name="Reyes-Chin-Wo S."/>
            <person name="Acquadro A."/>
            <person name="Froenicke L."/>
            <person name="Portis E."/>
            <person name="Beitel C."/>
            <person name="Tirone M."/>
            <person name="Mauro R."/>
            <person name="Lo Monaco A."/>
            <person name="Mauromicale G."/>
            <person name="Faccioli P."/>
            <person name="Cattivelli L."/>
            <person name="Rieseberg L."/>
            <person name="Michelmore R."/>
            <person name="Lanteri S."/>
        </authorList>
    </citation>
    <scope>NUCLEOTIDE SEQUENCE [LARGE SCALE GENOMIC DNA]</scope>
    <source>
        <strain evidence="5">2C</strain>
    </source>
</reference>